<keyword evidence="23" id="KW-0131">Cell cycle</keyword>
<feature type="region of interest" description="Disordered" evidence="30">
    <location>
        <begin position="590"/>
        <end position="627"/>
    </location>
</feature>
<feature type="compositionally biased region" description="Low complexity" evidence="30">
    <location>
        <begin position="702"/>
        <end position="713"/>
    </location>
</feature>
<evidence type="ECO:0000313" key="33">
    <source>
        <dbReference type="Proteomes" id="UP001374579"/>
    </source>
</evidence>
<evidence type="ECO:0000256" key="25">
    <source>
        <dbReference type="ARBA" id="ARBA00069601"/>
    </source>
</evidence>
<evidence type="ECO:0000256" key="18">
    <source>
        <dbReference type="ARBA" id="ARBA00022833"/>
    </source>
</evidence>
<dbReference type="GO" id="GO:0032465">
    <property type="term" value="P:regulation of cytokinesis"/>
    <property type="evidence" value="ECO:0007669"/>
    <property type="project" value="InterPro"/>
</dbReference>
<dbReference type="GO" id="GO:0042127">
    <property type="term" value="P:regulation of cell population proliferation"/>
    <property type="evidence" value="ECO:0007669"/>
    <property type="project" value="UniProtKB-ARBA"/>
</dbReference>
<feature type="region of interest" description="Disordered" evidence="30">
    <location>
        <begin position="697"/>
        <end position="720"/>
    </location>
</feature>
<feature type="region of interest" description="Disordered" evidence="30">
    <location>
        <begin position="994"/>
        <end position="1041"/>
    </location>
</feature>
<feature type="domain" description="UBC core" evidence="31">
    <location>
        <begin position="4824"/>
        <end position="4991"/>
    </location>
</feature>
<dbReference type="Gene3D" id="3.10.110.10">
    <property type="entry name" value="Ubiquitin Conjugating Enzyme"/>
    <property type="match status" value="1"/>
</dbReference>
<comment type="caution">
    <text evidence="32">The sequence shown here is derived from an EMBL/GenBank/DDBJ whole genome shotgun (WGS) entry which is preliminary data.</text>
</comment>
<evidence type="ECO:0000256" key="29">
    <source>
        <dbReference type="PROSITE-ProRule" id="PRU00221"/>
    </source>
</evidence>
<feature type="repeat" description="WD" evidence="29">
    <location>
        <begin position="335"/>
        <end position="369"/>
    </location>
</feature>
<dbReference type="FunFam" id="1.10.1170.10:FF:000001">
    <property type="entry name" value="baculoviral IAP repeat-containing protein 6 isoform X1"/>
    <property type="match status" value="1"/>
</dbReference>
<dbReference type="GO" id="GO:0005794">
    <property type="term" value="C:Golgi apparatus"/>
    <property type="evidence" value="ECO:0007669"/>
    <property type="project" value="UniProtKB-SubCell"/>
</dbReference>
<gene>
    <name evidence="32" type="ORF">V1264_018279</name>
</gene>
<dbReference type="Pfam" id="PF12356">
    <property type="entry name" value="BIRC6"/>
    <property type="match status" value="1"/>
</dbReference>
<evidence type="ECO:0000256" key="24">
    <source>
        <dbReference type="ARBA" id="ARBA00060909"/>
    </source>
</evidence>
<keyword evidence="22" id="KW-0206">Cytoskeleton</keyword>
<evidence type="ECO:0000256" key="27">
    <source>
        <dbReference type="ARBA" id="ARBA00079718"/>
    </source>
</evidence>
<evidence type="ECO:0000256" key="14">
    <source>
        <dbReference type="ARBA" id="ARBA00022737"/>
    </source>
</evidence>
<evidence type="ECO:0000256" key="30">
    <source>
        <dbReference type="SAM" id="MobiDB-lite"/>
    </source>
</evidence>
<feature type="region of interest" description="Disordered" evidence="30">
    <location>
        <begin position="5061"/>
        <end position="5149"/>
    </location>
</feature>
<dbReference type="GO" id="GO:0006915">
    <property type="term" value="P:apoptotic process"/>
    <property type="evidence" value="ECO:0007669"/>
    <property type="project" value="UniProtKB-KW"/>
</dbReference>
<keyword evidence="18" id="KW-0862">Zinc</keyword>
<evidence type="ECO:0000256" key="21">
    <source>
        <dbReference type="ARBA" id="ARBA00023136"/>
    </source>
</evidence>
<feature type="compositionally biased region" description="Polar residues" evidence="30">
    <location>
        <begin position="994"/>
        <end position="1012"/>
    </location>
</feature>
<evidence type="ECO:0000256" key="20">
    <source>
        <dbReference type="ARBA" id="ARBA00023034"/>
    </source>
</evidence>
<evidence type="ECO:0000256" key="19">
    <source>
        <dbReference type="ARBA" id="ARBA00022843"/>
    </source>
</evidence>
<evidence type="ECO:0000256" key="16">
    <source>
        <dbReference type="ARBA" id="ARBA00022776"/>
    </source>
</evidence>
<dbReference type="SMART" id="SM00212">
    <property type="entry name" value="UBCc"/>
    <property type="match status" value="1"/>
</dbReference>
<evidence type="ECO:0000256" key="10">
    <source>
        <dbReference type="ARBA" id="ARBA00022679"/>
    </source>
</evidence>
<comment type="similarity">
    <text evidence="24">Belongs to the BIRC6 family.</text>
</comment>
<evidence type="ECO:0000256" key="13">
    <source>
        <dbReference type="ARBA" id="ARBA00022723"/>
    </source>
</evidence>
<feature type="region of interest" description="Disordered" evidence="30">
    <location>
        <begin position="1245"/>
        <end position="1267"/>
    </location>
</feature>
<dbReference type="CDD" id="cd00022">
    <property type="entry name" value="BIR"/>
    <property type="match status" value="1"/>
</dbReference>
<dbReference type="InterPro" id="IPR001680">
    <property type="entry name" value="WD40_rpt"/>
</dbReference>
<evidence type="ECO:0000256" key="8">
    <source>
        <dbReference type="ARBA" id="ARBA00022574"/>
    </source>
</evidence>
<evidence type="ECO:0000256" key="12">
    <source>
        <dbReference type="ARBA" id="ARBA00022703"/>
    </source>
</evidence>
<evidence type="ECO:0000256" key="28">
    <source>
        <dbReference type="ARBA" id="ARBA00081222"/>
    </source>
</evidence>
<dbReference type="InterPro" id="IPR000608">
    <property type="entry name" value="UBC"/>
</dbReference>
<evidence type="ECO:0000256" key="1">
    <source>
        <dbReference type="ARBA" id="ARBA00004177"/>
    </source>
</evidence>
<dbReference type="Pfam" id="PF00653">
    <property type="entry name" value="BIR"/>
    <property type="match status" value="1"/>
</dbReference>
<dbReference type="PROSITE" id="PS50143">
    <property type="entry name" value="BIR_REPEAT_2"/>
    <property type="match status" value="1"/>
</dbReference>
<keyword evidence="8 29" id="KW-0853">WD repeat</keyword>
<evidence type="ECO:0000256" key="15">
    <source>
        <dbReference type="ARBA" id="ARBA00022753"/>
    </source>
</evidence>
<feature type="region of interest" description="Disordered" evidence="30">
    <location>
        <begin position="2536"/>
        <end position="2572"/>
    </location>
</feature>
<keyword evidence="19" id="KW-0832">Ubl conjugation</keyword>
<feature type="region of interest" description="Disordered" evidence="30">
    <location>
        <begin position="2259"/>
        <end position="2280"/>
    </location>
</feature>
<feature type="compositionally biased region" description="Polar residues" evidence="30">
    <location>
        <begin position="1786"/>
        <end position="1798"/>
    </location>
</feature>
<dbReference type="InterPro" id="IPR019775">
    <property type="entry name" value="WD40_repeat_CS"/>
</dbReference>
<protein>
    <recommendedName>
        <fullName evidence="25">Dual E2 ubiquitin-conjugating enzyme/E3 ubiquitin-protein ligase BIRC6</fullName>
    </recommendedName>
    <alternativeName>
        <fullName evidence="28">BIR repeat-containing ubiquitin-conjugating enzyme</fullName>
    </alternativeName>
    <alternativeName>
        <fullName evidence="27">Baculoviral IAP repeat-containing protein 6</fullName>
    </alternativeName>
    <alternativeName>
        <fullName evidence="26">Ubiquitin-conjugating BIR domain enzyme apollon</fullName>
    </alternativeName>
</protein>
<name>A0AAN9BCE6_9CAEN</name>
<accession>A0AAN9BCE6</accession>
<dbReference type="InterPro" id="IPR036322">
    <property type="entry name" value="WD40_repeat_dom_sf"/>
</dbReference>
<dbReference type="GO" id="GO:0005813">
    <property type="term" value="C:centrosome"/>
    <property type="evidence" value="ECO:0007669"/>
    <property type="project" value="UniProtKB-SubCell"/>
</dbReference>
<dbReference type="CDD" id="cd23810">
    <property type="entry name" value="UBCc_BIRC6"/>
    <property type="match status" value="1"/>
</dbReference>
<feature type="compositionally biased region" description="Gly residues" evidence="30">
    <location>
        <begin position="603"/>
        <end position="621"/>
    </location>
</feature>
<keyword evidence="12" id="KW-0053">Apoptosis</keyword>
<dbReference type="GO" id="GO:0004869">
    <property type="term" value="F:cysteine-type endopeptidase inhibitor activity"/>
    <property type="evidence" value="ECO:0007669"/>
    <property type="project" value="TreeGrafter"/>
</dbReference>
<feature type="region of interest" description="Disordered" evidence="30">
    <location>
        <begin position="3891"/>
        <end position="3922"/>
    </location>
</feature>
<feature type="compositionally biased region" description="Low complexity" evidence="30">
    <location>
        <begin position="3150"/>
        <end position="3172"/>
    </location>
</feature>
<dbReference type="GO" id="GO:0004842">
    <property type="term" value="F:ubiquitin-protein transferase activity"/>
    <property type="evidence" value="ECO:0007669"/>
    <property type="project" value="InterPro"/>
</dbReference>
<evidence type="ECO:0000256" key="7">
    <source>
        <dbReference type="ARBA" id="ARBA00022553"/>
    </source>
</evidence>
<keyword evidence="6" id="KW-0963">Cytoplasm</keyword>
<comment type="subcellular location">
    <subcellularLocation>
        <location evidence="4">Cytoplasm</location>
        <location evidence="4">Cytoskeleton</location>
        <location evidence="4">Microtubule organizing center</location>
        <location evidence="4">Centrosome</location>
    </subcellularLocation>
    <subcellularLocation>
        <location evidence="5">Cytoplasm</location>
        <location evidence="5">Cytoskeleton</location>
        <location evidence="5">Spindle pole</location>
    </subcellularLocation>
    <subcellularLocation>
        <location evidence="1">Endosome</location>
    </subcellularLocation>
    <subcellularLocation>
        <location evidence="2">Golgi apparatus</location>
        <location evidence="2">trans-Golgi network membrane</location>
    </subcellularLocation>
    <subcellularLocation>
        <location evidence="3">Midbody</location>
    </subcellularLocation>
</comment>
<dbReference type="GO" id="GO:0046872">
    <property type="term" value="F:metal ion binding"/>
    <property type="evidence" value="ECO:0007669"/>
    <property type="project" value="UniProtKB-KW"/>
</dbReference>
<keyword evidence="21" id="KW-0472">Membrane</keyword>
<keyword evidence="16" id="KW-0498">Mitosis</keyword>
<dbReference type="GO" id="GO:0005768">
    <property type="term" value="C:endosome"/>
    <property type="evidence" value="ECO:0007669"/>
    <property type="project" value="UniProtKB-SubCell"/>
</dbReference>
<dbReference type="SUPFAM" id="SSF54495">
    <property type="entry name" value="UBC-like"/>
    <property type="match status" value="1"/>
</dbReference>
<feature type="region of interest" description="Disordered" evidence="30">
    <location>
        <begin position="3127"/>
        <end position="3174"/>
    </location>
</feature>
<evidence type="ECO:0000256" key="11">
    <source>
        <dbReference type="ARBA" id="ARBA00022690"/>
    </source>
</evidence>
<evidence type="ECO:0000256" key="17">
    <source>
        <dbReference type="ARBA" id="ARBA00022786"/>
    </source>
</evidence>
<dbReference type="EMBL" id="JBAMIC010000008">
    <property type="protein sequence ID" value="KAK7103365.1"/>
    <property type="molecule type" value="Genomic_DNA"/>
</dbReference>
<dbReference type="Gene3D" id="1.10.1170.10">
    <property type="entry name" value="Inhibitor Of Apoptosis Protein (2mihbC-IAP-1), Chain A"/>
    <property type="match status" value="1"/>
</dbReference>
<feature type="region of interest" description="Disordered" evidence="30">
    <location>
        <begin position="1640"/>
        <end position="1690"/>
    </location>
</feature>
<evidence type="ECO:0000313" key="32">
    <source>
        <dbReference type="EMBL" id="KAK7103365.1"/>
    </source>
</evidence>
<keyword evidence="13" id="KW-0479">Metal-binding</keyword>
<feature type="compositionally biased region" description="Basic and acidic residues" evidence="30">
    <location>
        <begin position="2266"/>
        <end position="2277"/>
    </location>
</feature>
<dbReference type="Proteomes" id="UP001374579">
    <property type="component" value="Unassembled WGS sequence"/>
</dbReference>
<keyword evidence="10" id="KW-0808">Transferase</keyword>
<evidence type="ECO:0000256" key="26">
    <source>
        <dbReference type="ARBA" id="ARBA00075349"/>
    </source>
</evidence>
<dbReference type="SUPFAM" id="SSF50978">
    <property type="entry name" value="WD40 repeat-like"/>
    <property type="match status" value="1"/>
</dbReference>
<evidence type="ECO:0000256" key="9">
    <source>
        <dbReference type="ARBA" id="ARBA00022618"/>
    </source>
</evidence>
<keyword evidence="11" id="KW-0646">Protease inhibitor</keyword>
<keyword evidence="33" id="KW-1185">Reference proteome</keyword>
<feature type="region of interest" description="Disordered" evidence="30">
    <location>
        <begin position="1786"/>
        <end position="1819"/>
    </location>
</feature>
<dbReference type="GO" id="GO:0043066">
    <property type="term" value="P:negative regulation of apoptotic process"/>
    <property type="evidence" value="ECO:0007669"/>
    <property type="project" value="UniProtKB-ARBA"/>
</dbReference>
<dbReference type="InterPro" id="IPR022103">
    <property type="entry name" value="BIRC6"/>
</dbReference>
<evidence type="ECO:0000256" key="5">
    <source>
        <dbReference type="ARBA" id="ARBA00004647"/>
    </source>
</evidence>
<feature type="compositionally biased region" description="Low complexity" evidence="30">
    <location>
        <begin position="1247"/>
        <end position="1259"/>
    </location>
</feature>
<feature type="region of interest" description="Disordered" evidence="30">
    <location>
        <begin position="2389"/>
        <end position="2409"/>
    </location>
</feature>
<dbReference type="GO" id="GO:0051301">
    <property type="term" value="P:cell division"/>
    <property type="evidence" value="ECO:0007669"/>
    <property type="project" value="UniProtKB-KW"/>
</dbReference>
<dbReference type="PROSITE" id="PS50127">
    <property type="entry name" value="UBC_2"/>
    <property type="match status" value="1"/>
</dbReference>
<dbReference type="GO" id="GO:0030496">
    <property type="term" value="C:midbody"/>
    <property type="evidence" value="ECO:0007669"/>
    <property type="project" value="UniProtKB-SubCell"/>
</dbReference>
<dbReference type="PROSITE" id="PS00678">
    <property type="entry name" value="WD_REPEATS_1"/>
    <property type="match status" value="1"/>
</dbReference>
<feature type="compositionally biased region" description="Low complexity" evidence="30">
    <location>
        <begin position="1801"/>
        <end position="1816"/>
    </location>
</feature>
<dbReference type="GO" id="GO:0005634">
    <property type="term" value="C:nucleus"/>
    <property type="evidence" value="ECO:0007669"/>
    <property type="project" value="TreeGrafter"/>
</dbReference>
<keyword evidence="14" id="KW-0677">Repeat</keyword>
<evidence type="ECO:0000256" key="22">
    <source>
        <dbReference type="ARBA" id="ARBA00023212"/>
    </source>
</evidence>
<evidence type="ECO:0000259" key="31">
    <source>
        <dbReference type="PROSITE" id="PS50127"/>
    </source>
</evidence>
<keyword evidence="20" id="KW-0333">Golgi apparatus</keyword>
<dbReference type="Pfam" id="PF00179">
    <property type="entry name" value="UQ_con"/>
    <property type="match status" value="1"/>
</dbReference>
<dbReference type="SUPFAM" id="SSF57924">
    <property type="entry name" value="Inhibitor of apoptosis (IAP) repeat"/>
    <property type="match status" value="1"/>
</dbReference>
<feature type="compositionally biased region" description="Basic and acidic residues" evidence="30">
    <location>
        <begin position="3794"/>
        <end position="3808"/>
    </location>
</feature>
<dbReference type="InterPro" id="IPR001370">
    <property type="entry name" value="BIR_rpt"/>
</dbReference>
<dbReference type="FunFam" id="3.10.110.10:FF:000014">
    <property type="entry name" value="Baculoviral IAP repeat-containing protein 6"/>
    <property type="match status" value="1"/>
</dbReference>
<sequence length="5149" mass="557601">MAATDRQWSVVEDGCLFIDKNLKSVTYHSSLNSIVLSSKDQTITVLDATSGIVLKKSDLSGQKCEALQCIYLGEKERCVFSDSHAVCVRRDLRGILLLDTALQIPVNRTEDVIKLEIPLAEALQLSKALSSIRFEAGCDHLTEVTEELARGIETARQDTEGSHKTAKWATVCLQLQHSALRLVCSTLVSEMKRVQQGSAGSQQGPGMPIASAIIDRLVHLLPSSIIEVGPGSIDKALMYSEAARRQTFSKWPHMGYKWALPEPMAQAGFYHQPNAPGDDRAMCFTCNVCLVCWEPTDEPWSEHERHSPNCPYIKGEYTQNVPLSVTYATHPAQLHGGAQDKIACISTTSNEDFIATSTRDGNIVVWDISHILKKRCSFNLDSTDAIVAIKTGLQIERSKAREKTTDSANQDQVDSRVVELKEELEGLSHGEGEQECVQEILLHHEMEVVEEVKEERKRPSNDLIVSALSIMDWSCRKENDQLTPSACSPSKGTDCAEVVHPSLVCGVSLRRTKCAGLDSTNAASSPKLASSVERRSEVVQLMNRVNEGVRNEDLRIISDVTSEHVGDDFSLPDSSLNPYLLVVTFDGKSGTGSSQHGKHKGKGGGGGGGGLVLGGGLGGGHSSKMKGPVPAMEGGNKVGQMNSLMANDTWSMLLESDPWLDPDVQIVGFTPSPAQASPLKDGPTSISKPVPILQNGPSDLTSSFSGFGSEGSSPQSPNMHMPVEVMSELKKKENMEQEEELGGAKRPGMVLQCVQLPQDFSSETLEVRSIQPTIDRRYAIVVVAPRSEYMESAQEREKTAEGHPVGNSTNVASSEPMDITPEVEQLGPAEAASSADLASPVFGGLLVYKVKSCSGRTQLEETPCMTYRVQQAEQVIGDIFVLPPEVAEQMDEEELGSRQSSPMATAAVPPGAANGSACPSTNGIGAIGQVSLILTDGSMMIINLADARVISSLAPEDGDGFISATYCTGIERLCMCTQSGKLKFYQVNQQQEVGNSHSRSADGVSSKTSMSQDAIDGKKGSTEDENFEASPGKAPAGDYLASGPLVPETLTALHSLTEFENLMPRFTATVPPCWSEIQQEQQQRRHPQHLQQQGEATQHTRTWKLTQNGSTWDDHLFEIVLPKPCCVGHVDVKFTLHPLCTTAPNIEVTLLKQNIGSMGRHIPIPAEKETKKAAKRDSEDKDNINYVLDPAFLQKNNAEILCGPMKLGNCLSGSGGLASLSSPKLLNSKPRSLLLHVKGFKNKEESAATGAKGASASSSDKPEKESKKKMEYKTIKCLFENVSTGAVPSAAERLAATAPKQKLTDIKGCDWLAELSVTVRKFRRTSVSRERQQRNAMLENMGFHERLLCAVTSPPADLQGMSAEHFQNLALDILLWIGAVQVNDPNKRNGTQCLVLTIQPCLKDLVKSCFIEAPRTTAHKCARLLALCIEYAKMSDDIDLAPSFSFQLLQAQVDCLPLLVSCGSAGSLKWFFVLLNRVKCMDPSLVARATTDLLNAVSSQYHRNMSPHHSLLKTRYGLYGNPFDMDMFDVELPHNLRQPPTPPSSYASAVAKNTSTFGGPVASNAVPPVVASTIGNGNGNGNGASNVQSREEPDLFEMLNNPLEKSGCSQVEFLRNHVLGLLEVEPLTFTCHATSDGTRVERVDASPHPPSSASGPTLNPVPLSMSGLGFDDTTPASMLPMGGPVGGSGSSASGSSGLVMADSLKKLAQMYAKQLHPGYKQIHQLISDHVSKAIETKHAHPPPTPPPLPPIHMNISMMANATGQQTPTVTSVSNFLDHAPTWKESFTTNAGTSTSSAPFLQHQQQQQQQQQQQAAQKAIPFSQNHSLLQPPPDQVMVIERMHSGARRFVTLDFGKPIVLTDVIIPACGDLASLSIDVWVQGEEIDGQRLVVAADIGTRTLVMNNIMPAPICRYLKIITVGRYGAGTTRSRIPLGPFYGHSYILPWEWREYADSHNYTTPSSASNSSAQSSPVKQLEVVSQSALLQHLGVFLSLQEDLQCRYSLACNRLSSLLSSVADAQFVSSHVKYYLKRGQRKSEEDSSILQSYNECLQLQLQLNLAQRAIGRLQRALGVKAAGPDDSTPLGHRLQHTSTDKLRVIIEGLLDTLLTLTVHSPALPQPPHPLYLALPPPTTESLFRNLCLLGSRRIQVSAGLLLSRVCGSQPWWGVFLGNVLREFFHSEYCTVFPQDRVFVLLSTLSQKALTGPSSVHILDSLLGMLTSVLQPLMSGQGSGAQTMGCLDLGMVSWILLFLCRNFDSALSQGSSDDSEKSSKREREGVGSSRWSFIQGSWTGAGSGSGKSKSRKLYSRSMQKRILHHKQRLHDIEAAKSMIEKAKDKVSHVVFKDMGSSKEKALLKEQETLRKELAQLRSKHFKDLIFMRRNDLEVLRRLPKEDREGPAGKDGDEETPESVVVLPRERCLLGVRGLMSLLLSMDFSCHVDLFLVACKVLAKICVVTRPALTLAEVMSQEQLERLILLAVHHDNSQGPSVWGGPWAAHAITCLLQDILEGEKQFPSSMTSSEEDLLGTEMADVEEQLAHSASSVNTDDGTDDDLDSAPEGGAEGGMEPSSGFKDTSLMMDLLLEDVMEDDYGDSFSIMDIPPPPPEPKLFSPYSSAFGKAPKKKSTGASTQQNGELDLMLSPPLVQAKGILDGKKTTADRIKKMKTKLNDLINTSKSSANSHGLSVAQDARLEFGLQWLPELRMRVMLSVHVENVFGAFTSSLPTPPQLPHMLSEPSLVTPPTDDELSQATLNTQNSLSSAAMLSQCFDHLFAQLSQGRVSLDSVLQLWLTLNQNCASSVADDHGPQAFNPARVPVVPLGPTAVVHLMEAVMAAPMVSVRSWVFVLHTLCLLTNQRQDAAASAGSSEEEMAVGGRETSVSTTGLDGVGNGLMASVVLTDPNLVPLILKFLSGSSANSPSSSGLQFYQVGPSATRAFDDFLHRLLCKSVDVNGQNLKELLLKIVYQLTADRGSISTCTGPLDAQCKFVESVSGVAFDTVDLSNAISVVASISSLVHQHIMCQDPIICSASHDASISARSCFSGLFASLLRGEGARGSGGEASRDQLMCSLLRLVNKLVQVSLPGTGTPRGNPSQGLSESTAAFDQVELQEGMSDAAKLNWAFSSSMVQPIPTIPMSDDEKRQQSNNSGGGSSATASAASSEVGSAADSSSSTEARPTGERYVADIILGNPHVMQSLIQALSFCSSNKMALILGSAPNTTTSSNAANPNDNFNMADPLSVGDGIYQILCTLLLRATNPNAVTESLFKYLSGSYPQLDSGALCRLSEPLLKFLLRVLDSPASIRHFVELGGVEVVCSSLVRSSQQFISVGPSIISTIMQNMTSTAAAAAEEKAKAADSDNVEGLFNFAPLGSIVSTSPTASPADALIQTSAPHRRARTAAWSYHFYPDEPWVELVITLPFAILLRQVQIRPHNGALTTCPSFVSLEISHDGQNVIPTSPPLVTCSLAVIKLQLLRPEVVNVVTLRLHRPRDSMTIGLQQVCLRGQRAFGEVTETSNAFMPCEDTMTRCSMGWLRLLHHCLMAHKEVEGDVARAAAPTCNVLNTCTSLLVSPATSLYATKIEAVLLRLGLSSVEIGLALIDNILRNPSQYGDRGRGHRYLGRVNGVATPYTVEILYQLGITQDGGTRNRVQALLQWLADSAQSFLRRTSSARENRMGVFGADPASPLSTSPASEHVHCVAAILWFSHELPVHYDLLSLITPDFIGALYEWANSLAVNSLLKKAVNHVLCSACHIHPPYFTQLLHWAGFLGNDLSAVATDDSKDDAQQQQGAQGPGAMTDDSKEANRQPLRHEAPSGTMTDDSKEATRLSCAQQALSSLSLDKGKLESVSVVCRSPAAVAQLLDSGLPTVLAQGLAEYCSRQITLIVERNLVSDAERLQQQQQQQQQQQPSADNGPRRGEWPDAEPDSNGLTAELVASILSFFAELCCEPTIKDWLGGPEGNVFWPALLTMLCNTSTQRPTVSTLSVPHRFKVMSVEERFLIESTAIQFFTQVIACHSVNQLFFAKVLCDVIREQGASRAGLLLGTVPLSGFTRRLLLQVLLEDEKITVALRASPEFYCRLAGNGGPSNGEKGLGCRIHHPCFGAGRGSCSITVNINSPCSEVLTRFGDPTAAAMVASSLLECRDDRKRAEDLAKESSDLGIEVMEYITAAGVLAKEKREKSPSPSKSGLPPRPPTRRGHRPSDSGLSGIKFPHCTLHLQHQLMKHKALPGDLTFSQLMQILLQRGLASGTTALPFTITLSTRSTVPPPTLQAALAAAQQGALGGIEEWGDNPEDIPDEILLTSPAFPSALQVFASVGGLALLAEHLPLLYPDITRQGTTTDVSTTDNNNVPDLGQDWVTVESSDELYDPYMEPVSPAPASSHAARHVAGAMPTIPPHSLIAFGLFLRLPGYAEVLLKERKKAQCLLRLVLGVTDDGDGGHILTSPIASSLPTLPFTVLKSLFDASPLTTDDGVLLRRMALDIGVLHLVLACLSVLSHHGPRVPISGFQQETQMILTAMQAAATQSGMAQSEEKTQHYWAKGTGFGTGSTTSSWDAEQALLRQRSEEEHVACLLQVLGSYINPGGHIPKDFFGEEEKDEDGVSTASPYTPPSEKWLLPEVVSDLLSQSCLIPAISSYLRNDSVLDMARHVPLYRALLQLLRGMAVCPPLVALLLPMPTPQSLQQNSDTPGTYDTSVSVEKLLAKMKGCVDTYASRLKSNKGKTVISSKADEEESEGLALLIPDIQESAGIVKLSTQRLKEAEDHADSSHDGTALGASACQTTEERYLALMGPLQFDTYELVTEEGRGLKFNIPHHFESNVKASGAFNNPARTRRLAQEAVTLSTSLPLSYNSSVFVRCDEERLDIMKVLITGPSDTPYANGAFEFDVYFPQDYPNSPPYINLETTGNHTVRFNPNLYNDGKVCLSILNTWHGRPEEKWNAQTSSFLQVLVSIQSLILVSEPYFNEPGYERSRCTPSGTASSREYDANIRQATVKWAMLEQLRHTSPCFKEVIQYHFWMKRHEVLKQCEEWIAEMEQYSSDKRTGRSISHSTMALKRHYNQLREELAKLKPPPELGEESEIETIDPKGKQYSTDSPQASAATAATATSTNTSSMVPKPTGPPATSTLSAGSVGLGPYVGPNGMFFNDPCEPDLPDV</sequence>
<evidence type="ECO:0000256" key="23">
    <source>
        <dbReference type="ARBA" id="ARBA00023306"/>
    </source>
</evidence>
<evidence type="ECO:0000256" key="4">
    <source>
        <dbReference type="ARBA" id="ARBA00004300"/>
    </source>
</evidence>
<feature type="compositionally biased region" description="Low complexity" evidence="30">
    <location>
        <begin position="2556"/>
        <end position="2572"/>
    </location>
</feature>
<dbReference type="GO" id="GO:0000922">
    <property type="term" value="C:spindle pole"/>
    <property type="evidence" value="ECO:0007669"/>
    <property type="project" value="UniProtKB-SubCell"/>
</dbReference>
<feature type="region of interest" description="Disordered" evidence="30">
    <location>
        <begin position="3774"/>
        <end position="3820"/>
    </location>
</feature>
<dbReference type="PROSITE" id="PS50082">
    <property type="entry name" value="WD_REPEATS_2"/>
    <property type="match status" value="1"/>
</dbReference>
<keyword evidence="15" id="KW-0967">Endosome</keyword>
<evidence type="ECO:0000256" key="6">
    <source>
        <dbReference type="ARBA" id="ARBA00022490"/>
    </source>
</evidence>
<feature type="compositionally biased region" description="Low complexity" evidence="30">
    <location>
        <begin position="3781"/>
        <end position="3791"/>
    </location>
</feature>
<dbReference type="InterPro" id="IPR016135">
    <property type="entry name" value="UBQ-conjugating_enzyme/RWD"/>
</dbReference>
<dbReference type="GO" id="GO:0016567">
    <property type="term" value="P:protein ubiquitination"/>
    <property type="evidence" value="ECO:0007669"/>
    <property type="project" value="UniProtKB-ARBA"/>
</dbReference>
<feature type="compositionally biased region" description="Basic and acidic residues" evidence="30">
    <location>
        <begin position="2389"/>
        <end position="2402"/>
    </location>
</feature>
<keyword evidence="7" id="KW-0597">Phosphoprotein</keyword>
<proteinExistence type="inferred from homology"/>
<feature type="compositionally biased region" description="Low complexity" evidence="30">
    <location>
        <begin position="3893"/>
        <end position="3903"/>
    </location>
</feature>
<evidence type="ECO:0000256" key="2">
    <source>
        <dbReference type="ARBA" id="ARBA00004198"/>
    </source>
</evidence>
<keyword evidence="9" id="KW-0132">Cell division</keyword>
<keyword evidence="17" id="KW-0833">Ubl conjugation pathway</keyword>
<dbReference type="PANTHER" id="PTHR46116">
    <property type="entry name" value="(E3-INDEPENDENT) E2 UBIQUITIN-CONJUGATING ENZYME"/>
    <property type="match status" value="1"/>
</dbReference>
<feature type="region of interest" description="Disordered" evidence="30">
    <location>
        <begin position="792"/>
        <end position="817"/>
    </location>
</feature>
<feature type="compositionally biased region" description="Low complexity" evidence="30">
    <location>
        <begin position="5085"/>
        <end position="5106"/>
    </location>
</feature>
<evidence type="ECO:0000256" key="3">
    <source>
        <dbReference type="ARBA" id="ARBA00004214"/>
    </source>
</evidence>
<feature type="region of interest" description="Disordered" evidence="30">
    <location>
        <begin position="4169"/>
        <end position="4201"/>
    </location>
</feature>
<organism evidence="32 33">
    <name type="scientific">Littorina saxatilis</name>
    <dbReference type="NCBI Taxonomy" id="31220"/>
    <lineage>
        <taxon>Eukaryota</taxon>
        <taxon>Metazoa</taxon>
        <taxon>Spiralia</taxon>
        <taxon>Lophotrochozoa</taxon>
        <taxon>Mollusca</taxon>
        <taxon>Gastropoda</taxon>
        <taxon>Caenogastropoda</taxon>
        <taxon>Littorinimorpha</taxon>
        <taxon>Littorinoidea</taxon>
        <taxon>Littorinidae</taxon>
        <taxon>Littorina</taxon>
    </lineage>
</organism>
<reference evidence="32 33" key="1">
    <citation type="submission" date="2024-02" db="EMBL/GenBank/DDBJ databases">
        <title>Chromosome-scale genome assembly of the rough periwinkle Littorina saxatilis.</title>
        <authorList>
            <person name="De Jode A."/>
            <person name="Faria R."/>
            <person name="Formenti G."/>
            <person name="Sims Y."/>
            <person name="Smith T.P."/>
            <person name="Tracey A."/>
            <person name="Wood J.M.D."/>
            <person name="Zagrodzka Z.B."/>
            <person name="Johannesson K."/>
            <person name="Butlin R.K."/>
            <person name="Leder E.H."/>
        </authorList>
    </citation>
    <scope>NUCLEOTIDE SEQUENCE [LARGE SCALE GENOMIC DNA]</scope>
    <source>
        <strain evidence="32">Snail1</strain>
        <tissue evidence="32">Muscle</tissue>
    </source>
</reference>
<dbReference type="SMART" id="SM00238">
    <property type="entry name" value="BIR"/>
    <property type="match status" value="1"/>
</dbReference>
<dbReference type="PANTHER" id="PTHR46116:SF39">
    <property type="entry name" value="BACULOVIRAL IAP REPEAT-CONTAINING PROTEIN 6"/>
    <property type="match status" value="1"/>
</dbReference>